<evidence type="ECO:0000313" key="2">
    <source>
        <dbReference type="EMBL" id="TWF93856.1"/>
    </source>
</evidence>
<comment type="caution">
    <text evidence="2">The sequence shown here is derived from an EMBL/GenBank/DDBJ whole genome shotgun (WGS) entry which is preliminary data.</text>
</comment>
<proteinExistence type="predicted"/>
<dbReference type="EMBL" id="VIWX01000004">
    <property type="protein sequence ID" value="TWF93856.1"/>
    <property type="molecule type" value="Genomic_DNA"/>
</dbReference>
<reference evidence="2 3" key="1">
    <citation type="submission" date="2019-06" db="EMBL/GenBank/DDBJ databases">
        <title>Sequencing the genomes of 1000 actinobacteria strains.</title>
        <authorList>
            <person name="Klenk H.-P."/>
        </authorList>
    </citation>
    <scope>NUCLEOTIDE SEQUENCE [LARGE SCALE GENOMIC DNA]</scope>
    <source>
        <strain evidence="2 3">DSM 46699</strain>
    </source>
</reference>
<dbReference type="Proteomes" id="UP000316184">
    <property type="component" value="Unassembled WGS sequence"/>
</dbReference>
<gene>
    <name evidence="2" type="ORF">FHU35_14129</name>
</gene>
<keyword evidence="1" id="KW-0472">Membrane</keyword>
<keyword evidence="3" id="KW-1185">Reference proteome</keyword>
<evidence type="ECO:0000256" key="1">
    <source>
        <dbReference type="SAM" id="Phobius"/>
    </source>
</evidence>
<name>A0A561U3B9_9PSEU</name>
<accession>A0A561U3B9</accession>
<keyword evidence="1" id="KW-0812">Transmembrane</keyword>
<organism evidence="2 3">
    <name type="scientific">Saccharopolyspora dendranthemae</name>
    <dbReference type="NCBI Taxonomy" id="1181886"/>
    <lineage>
        <taxon>Bacteria</taxon>
        <taxon>Bacillati</taxon>
        <taxon>Actinomycetota</taxon>
        <taxon>Actinomycetes</taxon>
        <taxon>Pseudonocardiales</taxon>
        <taxon>Pseudonocardiaceae</taxon>
        <taxon>Saccharopolyspora</taxon>
    </lineage>
</organism>
<protein>
    <submittedName>
        <fullName evidence="2">Uncharacterized protein (TIGR04222 family)</fullName>
    </submittedName>
</protein>
<evidence type="ECO:0000313" key="3">
    <source>
        <dbReference type="Proteomes" id="UP000316184"/>
    </source>
</evidence>
<keyword evidence="1" id="KW-1133">Transmembrane helix</keyword>
<dbReference type="AlphaFoldDB" id="A0A561U3B9"/>
<sequence length="181" mass="17575">MLVPVGAEGTLASPRKAIRLSGHCDTLRQRLVEEGLLVRPRAQAVLGVLVWGFPLLALTAVVRGVNGVRLGYPVGFLVLALAATLVIWAIAAHKCGDPLRTDAGDVVGTPPSIAERTNAAVLGTVAGGAAAELVAVAGLSAYPDATVVRLLNTSGSGGGAASGTSSSCGGGGGGCGGGGGG</sequence>
<feature type="transmembrane region" description="Helical" evidence="1">
    <location>
        <begin position="70"/>
        <end position="91"/>
    </location>
</feature>
<feature type="transmembrane region" description="Helical" evidence="1">
    <location>
        <begin position="44"/>
        <end position="64"/>
    </location>
</feature>